<dbReference type="CDD" id="cd04301">
    <property type="entry name" value="NAT_SF"/>
    <property type="match status" value="1"/>
</dbReference>
<dbReference type="InterPro" id="IPR016181">
    <property type="entry name" value="Acyl_CoA_acyltransferase"/>
</dbReference>
<protein>
    <submittedName>
        <fullName evidence="2">Acetyltransferase (GNAT) family protein</fullName>
    </submittedName>
</protein>
<dbReference type="Gene3D" id="3.40.630.30">
    <property type="match status" value="1"/>
</dbReference>
<dbReference type="PANTHER" id="PTHR47237">
    <property type="entry name" value="SLL0310 PROTEIN"/>
    <property type="match status" value="1"/>
</dbReference>
<dbReference type="Gene3D" id="3.40.630.90">
    <property type="match status" value="1"/>
</dbReference>
<dbReference type="OrthoDB" id="8453373at2"/>
<evidence type="ECO:0000313" key="3">
    <source>
        <dbReference type="Proteomes" id="UP000320653"/>
    </source>
</evidence>
<accession>A0A561R9G8</accession>
<dbReference type="RefSeq" id="WP_145633488.1">
    <property type="nucleotide sequence ID" value="NZ_VIWP01000001.1"/>
</dbReference>
<gene>
    <name evidence="2" type="ORF">FHW37_1011081</name>
</gene>
<dbReference type="InterPro" id="IPR052729">
    <property type="entry name" value="Acyl/Acetyltrans_Enzymes"/>
</dbReference>
<keyword evidence="3" id="KW-1185">Reference proteome</keyword>
<keyword evidence="2" id="KW-0808">Transferase</keyword>
<evidence type="ECO:0000259" key="1">
    <source>
        <dbReference type="PROSITE" id="PS51186"/>
    </source>
</evidence>
<dbReference type="Pfam" id="PF13508">
    <property type="entry name" value="Acetyltransf_7"/>
    <property type="match status" value="1"/>
</dbReference>
<proteinExistence type="predicted"/>
<sequence>MQAGEIETRAFGAEHLDGAVHLSREAGWPHRAEDWQVARHLSQGVVAVDDTGKVVGTALMTPYGKDCATINMVIVDASLRGRGVGRRLMDEALSLGGERPLRLIATADGLPLYEKLGFREIGRVFQHQGTVGALAAPARTEAATAADLSEITTMDQNAFGADRSSLMAKLAEIGEFAVIRRDGRIAGFACIRNFGRGEVVGPVVATSLDDAKALVAHFMSSRVGAFLRLDTGNAELGAWLSEHSLAHVGGGVAMARPATAAPTISTFTTFALANQALG</sequence>
<dbReference type="GO" id="GO:0016747">
    <property type="term" value="F:acyltransferase activity, transferring groups other than amino-acyl groups"/>
    <property type="evidence" value="ECO:0007669"/>
    <property type="project" value="InterPro"/>
</dbReference>
<dbReference type="Proteomes" id="UP000320653">
    <property type="component" value="Unassembled WGS sequence"/>
</dbReference>
<name>A0A561R9G8_9HYPH</name>
<dbReference type="PROSITE" id="PS51186">
    <property type="entry name" value="GNAT"/>
    <property type="match status" value="1"/>
</dbReference>
<organism evidence="2 3">
    <name type="scientific">Neorhizobium alkalisoli</name>
    <dbReference type="NCBI Taxonomy" id="528178"/>
    <lineage>
        <taxon>Bacteria</taxon>
        <taxon>Pseudomonadati</taxon>
        <taxon>Pseudomonadota</taxon>
        <taxon>Alphaproteobacteria</taxon>
        <taxon>Hyphomicrobiales</taxon>
        <taxon>Rhizobiaceae</taxon>
        <taxon>Rhizobium/Agrobacterium group</taxon>
        <taxon>Neorhizobium</taxon>
    </lineage>
</organism>
<dbReference type="InterPro" id="IPR000182">
    <property type="entry name" value="GNAT_dom"/>
</dbReference>
<feature type="domain" description="N-acetyltransferase" evidence="1">
    <location>
        <begin position="6"/>
        <end position="141"/>
    </location>
</feature>
<dbReference type="AlphaFoldDB" id="A0A561R9G8"/>
<dbReference type="InterPro" id="IPR041496">
    <property type="entry name" value="YitH/HolE_GNAT"/>
</dbReference>
<dbReference type="SUPFAM" id="SSF55729">
    <property type="entry name" value="Acyl-CoA N-acyltransferases (Nat)"/>
    <property type="match status" value="1"/>
</dbReference>
<comment type="caution">
    <text evidence="2">The sequence shown here is derived from an EMBL/GenBank/DDBJ whole genome shotgun (WGS) entry which is preliminary data.</text>
</comment>
<reference evidence="2 3" key="1">
    <citation type="submission" date="2019-06" db="EMBL/GenBank/DDBJ databases">
        <title>Sorghum-associated microbial communities from plants grown in Nebraska, USA.</title>
        <authorList>
            <person name="Schachtman D."/>
        </authorList>
    </citation>
    <scope>NUCLEOTIDE SEQUENCE [LARGE SCALE GENOMIC DNA]</scope>
    <source>
        <strain evidence="2 3">1225</strain>
    </source>
</reference>
<dbReference type="PANTHER" id="PTHR47237:SF2">
    <property type="entry name" value="BLL4206 PROTEIN"/>
    <property type="match status" value="1"/>
</dbReference>
<dbReference type="Pfam" id="PF18014">
    <property type="entry name" value="Acetyltransf_18"/>
    <property type="match status" value="1"/>
</dbReference>
<evidence type="ECO:0000313" key="2">
    <source>
        <dbReference type="EMBL" id="TWF59275.1"/>
    </source>
</evidence>
<dbReference type="EMBL" id="VIWP01000001">
    <property type="protein sequence ID" value="TWF59275.1"/>
    <property type="molecule type" value="Genomic_DNA"/>
</dbReference>